<dbReference type="InterPro" id="IPR049633">
    <property type="entry name" value="Ribosomal_eL6_CS"/>
</dbReference>
<dbReference type="InterPro" id="IPR041997">
    <property type="entry name" value="Ribosomal_eL6_KOW"/>
</dbReference>
<gene>
    <name evidence="6" type="ORF">ZEAMMB73_Zm00001d041756</name>
</gene>
<dbReference type="InParanoid" id="A0A1D6MY10"/>
<dbReference type="SMR" id="A0A1D6MY10"/>
<evidence type="ECO:0000256" key="1">
    <source>
        <dbReference type="ARBA" id="ARBA00010592"/>
    </source>
</evidence>
<keyword evidence="3 4" id="KW-0687">Ribonucleoprotein</keyword>
<dbReference type="GO" id="GO:0005840">
    <property type="term" value="C:ribosome"/>
    <property type="evidence" value="ECO:0007669"/>
    <property type="project" value="UniProtKB-KW"/>
</dbReference>
<sequence>MPSSRPRLRPHSRPTPPRTLAYARTRAHTCGFRLPQLPRSRLPPGPRDAAAHRACDCARCAHRPPPIPAQSPLVLKYGEEGKVVERVNLATQQLRLLPKPVVRICGLLALDVSRDQLKVRYSIPRRQHRQDPRTTVPVASAPSPTRKTPPKGEEAEGSPRNKAPRLDDAARTTVPVASAPSPTQKTTLKGGRRRREACRRNLHGPRRLCLWLRKLSYCHLAQMKYLFREAIQIKRVLLHDEKSLCMYADMEIILVMDVVEYTSPDHSPSMAICDAFYSKLLTFLDAHQKVPAKEQVDALSKELFALSTVTGPFKINGVPIRRVNQTYVIATSTKVDISGVDVSKFDDKYFAREKKQKVKKIEGELFETEKEASKSLPDFKKDDQKAVDAALIKAIEAVPELKAYLVARFSLRDGDKPHEMVF</sequence>
<organism evidence="6">
    <name type="scientific">Zea mays</name>
    <name type="common">Maize</name>
    <dbReference type="NCBI Taxonomy" id="4577"/>
    <lineage>
        <taxon>Eukaryota</taxon>
        <taxon>Viridiplantae</taxon>
        <taxon>Streptophyta</taxon>
        <taxon>Embryophyta</taxon>
        <taxon>Tracheophyta</taxon>
        <taxon>Spermatophyta</taxon>
        <taxon>Magnoliopsida</taxon>
        <taxon>Liliopsida</taxon>
        <taxon>Poales</taxon>
        <taxon>Poaceae</taxon>
        <taxon>PACMAD clade</taxon>
        <taxon>Panicoideae</taxon>
        <taxon>Andropogonodae</taxon>
        <taxon>Andropogoneae</taxon>
        <taxon>Tripsacinae</taxon>
        <taxon>Zea</taxon>
    </lineage>
</organism>
<dbReference type="PANTHER" id="PTHR10715:SF8">
    <property type="entry name" value="60S RIBOSOMAL PROTEIN L6"/>
    <property type="match status" value="1"/>
</dbReference>
<feature type="region of interest" description="Disordered" evidence="5">
    <location>
        <begin position="122"/>
        <end position="197"/>
    </location>
</feature>
<dbReference type="GO" id="GO:1990904">
    <property type="term" value="C:ribonucleoprotein complex"/>
    <property type="evidence" value="ECO:0007669"/>
    <property type="project" value="UniProtKB-KW"/>
</dbReference>
<dbReference type="InterPro" id="IPR008991">
    <property type="entry name" value="Translation_prot_SH3-like_sf"/>
</dbReference>
<dbReference type="PaxDb" id="4577-GRMZM2G084794_P01"/>
<dbReference type="EMBL" id="CM007649">
    <property type="protein sequence ID" value="ONM33611.1"/>
    <property type="molecule type" value="Genomic_DNA"/>
</dbReference>
<name>A0A1D6MY10_MAIZE</name>
<keyword evidence="2 4" id="KW-0689">Ribosomal protein</keyword>
<proteinExistence type="inferred from homology"/>
<dbReference type="eggNOG" id="KOG4762">
    <property type="taxonomic scope" value="Eukaryota"/>
</dbReference>
<evidence type="ECO:0000256" key="3">
    <source>
        <dbReference type="ARBA" id="ARBA00023274"/>
    </source>
</evidence>
<evidence type="ECO:0000256" key="5">
    <source>
        <dbReference type="SAM" id="MobiDB-lite"/>
    </source>
</evidence>
<dbReference type="SUPFAM" id="SSF46785">
    <property type="entry name" value="Winged helix' DNA-binding domain"/>
    <property type="match status" value="1"/>
</dbReference>
<dbReference type="Pfam" id="PF01159">
    <property type="entry name" value="Ribosomal_L6e"/>
    <property type="match status" value="1"/>
</dbReference>
<dbReference type="SUPFAM" id="SSF50104">
    <property type="entry name" value="Translation proteins SH3-like domain"/>
    <property type="match status" value="1"/>
</dbReference>
<dbReference type="CDD" id="cd13156">
    <property type="entry name" value="KOW_RPL6"/>
    <property type="match status" value="1"/>
</dbReference>
<dbReference type="AlphaFoldDB" id="A0A1D6MY10"/>
<dbReference type="ExpressionAtlas" id="A0A1D6MY10">
    <property type="expression patterns" value="baseline and differential"/>
</dbReference>
<evidence type="ECO:0000256" key="4">
    <source>
        <dbReference type="RuleBase" id="RU000662"/>
    </source>
</evidence>
<dbReference type="InterPro" id="IPR036390">
    <property type="entry name" value="WH_DNA-bd_sf"/>
</dbReference>
<protein>
    <recommendedName>
        <fullName evidence="4">60S ribosomal protein L6</fullName>
    </recommendedName>
</protein>
<dbReference type="InterPro" id="IPR000915">
    <property type="entry name" value="60S_ribosomal_eL6"/>
</dbReference>
<feature type="compositionally biased region" description="Basic and acidic residues" evidence="5">
    <location>
        <begin position="150"/>
        <end position="170"/>
    </location>
</feature>
<dbReference type="Gene3D" id="2.30.30.30">
    <property type="match status" value="1"/>
</dbReference>
<reference evidence="6" key="1">
    <citation type="submission" date="2015-12" db="EMBL/GenBank/DDBJ databases">
        <title>Update maize B73 reference genome by single molecule sequencing technologies.</title>
        <authorList>
            <consortium name="Maize Genome Sequencing Project"/>
            <person name="Ware D."/>
        </authorList>
    </citation>
    <scope>NUCLEOTIDE SEQUENCE [LARGE SCALE GENOMIC DNA]</scope>
    <source>
        <tissue evidence="6">Seedling</tissue>
    </source>
</reference>
<evidence type="ECO:0000313" key="6">
    <source>
        <dbReference type="EMBL" id="ONM33611.1"/>
    </source>
</evidence>
<dbReference type="PROSITE" id="PS01170">
    <property type="entry name" value="RIBOSOMAL_L6E"/>
    <property type="match status" value="1"/>
</dbReference>
<dbReference type="STRING" id="4577.A0A1D6MY10"/>
<comment type="similarity">
    <text evidence="1 4">Belongs to the eukaryotic ribosomal protein eL6 family.</text>
</comment>
<dbReference type="InterPro" id="IPR014722">
    <property type="entry name" value="Rib_uL2_dom2"/>
</dbReference>
<accession>A0A1D6MY10</accession>
<dbReference type="GO" id="GO:0003735">
    <property type="term" value="F:structural constituent of ribosome"/>
    <property type="evidence" value="ECO:0007669"/>
    <property type="project" value="InterPro"/>
</dbReference>
<evidence type="ECO:0000256" key="2">
    <source>
        <dbReference type="ARBA" id="ARBA00022980"/>
    </source>
</evidence>
<dbReference type="GO" id="GO:0006412">
    <property type="term" value="P:translation"/>
    <property type="evidence" value="ECO:0007669"/>
    <property type="project" value="InterPro"/>
</dbReference>
<dbReference type="PANTHER" id="PTHR10715">
    <property type="entry name" value="60S RIBOSOMAL PROTEIN L6"/>
    <property type="match status" value="1"/>
</dbReference>